<keyword evidence="12" id="KW-0963">Cytoplasm</keyword>
<dbReference type="SUPFAM" id="SSF109998">
    <property type="entry name" value="Triger factor/SurA peptide-binding domain-like"/>
    <property type="match status" value="1"/>
</dbReference>
<dbReference type="PANTHER" id="PTHR30560:SF3">
    <property type="entry name" value="TRIGGER FACTOR-LIKE PROTEIN TIG, CHLOROPLASTIC"/>
    <property type="match status" value="1"/>
</dbReference>
<feature type="domain" description="PPIase FKBP-type" evidence="16">
    <location>
        <begin position="162"/>
        <end position="222"/>
    </location>
</feature>
<name>A0A9D1F981_9FIRM</name>
<evidence type="ECO:0000256" key="9">
    <source>
        <dbReference type="ARBA" id="ARBA00023306"/>
    </source>
</evidence>
<evidence type="ECO:0000259" key="16">
    <source>
        <dbReference type="PROSITE" id="PS50059"/>
    </source>
</evidence>
<dbReference type="AlphaFoldDB" id="A0A9D1F981"/>
<dbReference type="InterPro" id="IPR046357">
    <property type="entry name" value="PPIase_dom_sf"/>
</dbReference>
<evidence type="ECO:0000256" key="15">
    <source>
        <dbReference type="SAM" id="MobiDB-lite"/>
    </source>
</evidence>
<dbReference type="PANTHER" id="PTHR30560">
    <property type="entry name" value="TRIGGER FACTOR CHAPERONE AND PEPTIDYL-PROLYL CIS/TRANS ISOMERASE"/>
    <property type="match status" value="1"/>
</dbReference>
<keyword evidence="7 12" id="KW-0143">Chaperone</keyword>
<dbReference type="InterPro" id="IPR036611">
    <property type="entry name" value="Trigger_fac_ribosome-bd_sf"/>
</dbReference>
<evidence type="ECO:0000256" key="14">
    <source>
        <dbReference type="RuleBase" id="RU003914"/>
    </source>
</evidence>
<dbReference type="Pfam" id="PF05698">
    <property type="entry name" value="Trigger_C"/>
    <property type="match status" value="1"/>
</dbReference>
<dbReference type="GO" id="GO:0051301">
    <property type="term" value="P:cell division"/>
    <property type="evidence" value="ECO:0007669"/>
    <property type="project" value="UniProtKB-KW"/>
</dbReference>
<dbReference type="GO" id="GO:0003755">
    <property type="term" value="F:peptidyl-prolyl cis-trans isomerase activity"/>
    <property type="evidence" value="ECO:0007669"/>
    <property type="project" value="UniProtKB-UniRule"/>
</dbReference>
<dbReference type="SUPFAM" id="SSF102735">
    <property type="entry name" value="Trigger factor ribosome-binding domain"/>
    <property type="match status" value="1"/>
</dbReference>
<gene>
    <name evidence="12" type="primary">tig</name>
    <name evidence="17" type="ORF">IAA83_05080</name>
</gene>
<dbReference type="GO" id="GO:0043335">
    <property type="term" value="P:protein unfolding"/>
    <property type="evidence" value="ECO:0007669"/>
    <property type="project" value="TreeGrafter"/>
</dbReference>
<comment type="similarity">
    <text evidence="2 12 14">Belongs to the FKBP-type PPIase family. Tig subfamily.</text>
</comment>
<dbReference type="InterPro" id="IPR037041">
    <property type="entry name" value="Trigger_fac_C_sf"/>
</dbReference>
<dbReference type="InterPro" id="IPR005215">
    <property type="entry name" value="Trig_fac"/>
</dbReference>
<dbReference type="SUPFAM" id="SSF54534">
    <property type="entry name" value="FKBP-like"/>
    <property type="match status" value="1"/>
</dbReference>
<accession>A0A9D1F981</accession>
<evidence type="ECO:0000256" key="8">
    <source>
        <dbReference type="ARBA" id="ARBA00023235"/>
    </source>
</evidence>
<feature type="compositionally biased region" description="Basic and acidic residues" evidence="15">
    <location>
        <begin position="470"/>
        <end position="480"/>
    </location>
</feature>
<protein>
    <recommendedName>
        <fullName evidence="4 12">Trigger factor</fullName>
        <shortName evidence="12">TF</shortName>
        <ecNumber evidence="3 12">5.2.1.8</ecNumber>
    </recommendedName>
    <alternativeName>
        <fullName evidence="11 12">PPIase</fullName>
    </alternativeName>
</protein>
<keyword evidence="9 12" id="KW-0131">Cell cycle</keyword>
<evidence type="ECO:0000256" key="2">
    <source>
        <dbReference type="ARBA" id="ARBA00005464"/>
    </source>
</evidence>
<keyword evidence="8 12" id="KW-0413">Isomerase</keyword>
<dbReference type="InterPro" id="IPR001179">
    <property type="entry name" value="PPIase_FKBP_dom"/>
</dbReference>
<comment type="subcellular location">
    <subcellularLocation>
        <location evidence="12">Cytoplasm</location>
    </subcellularLocation>
    <text evidence="12">About half TF is bound to the ribosome near the polypeptide exit tunnel while the other half is free in the cytoplasm.</text>
</comment>
<evidence type="ECO:0000256" key="3">
    <source>
        <dbReference type="ARBA" id="ARBA00013194"/>
    </source>
</evidence>
<dbReference type="Gene3D" id="3.30.70.1050">
    <property type="entry name" value="Trigger factor ribosome-binding domain"/>
    <property type="match status" value="1"/>
</dbReference>
<dbReference type="GO" id="GO:0051083">
    <property type="term" value="P:'de novo' cotranslational protein folding"/>
    <property type="evidence" value="ECO:0007669"/>
    <property type="project" value="TreeGrafter"/>
</dbReference>
<comment type="caution">
    <text evidence="17">The sequence shown here is derived from an EMBL/GenBank/DDBJ whole genome shotgun (WGS) entry which is preliminary data.</text>
</comment>
<evidence type="ECO:0000256" key="4">
    <source>
        <dbReference type="ARBA" id="ARBA00016902"/>
    </source>
</evidence>
<dbReference type="Proteomes" id="UP000886741">
    <property type="component" value="Unassembled WGS sequence"/>
</dbReference>
<dbReference type="InterPro" id="IPR008881">
    <property type="entry name" value="Trigger_fac_ribosome-bd_bac"/>
</dbReference>
<comment type="function">
    <text evidence="10 12">Involved in protein export. Acts as a chaperone by maintaining the newly synthesized protein in an open conformation. Functions as a peptidyl-prolyl cis-trans isomerase.</text>
</comment>
<reference evidence="17" key="1">
    <citation type="submission" date="2020-10" db="EMBL/GenBank/DDBJ databases">
        <authorList>
            <person name="Gilroy R."/>
        </authorList>
    </citation>
    <scope>NUCLEOTIDE SEQUENCE</scope>
    <source>
        <strain evidence="17">ChiBcec16-1751</strain>
    </source>
</reference>
<dbReference type="InterPro" id="IPR008880">
    <property type="entry name" value="Trigger_fac_C"/>
</dbReference>
<dbReference type="GO" id="GO:0005737">
    <property type="term" value="C:cytoplasm"/>
    <property type="evidence" value="ECO:0007669"/>
    <property type="project" value="UniProtKB-SubCell"/>
</dbReference>
<dbReference type="Pfam" id="PF00254">
    <property type="entry name" value="FKBP_C"/>
    <property type="match status" value="1"/>
</dbReference>
<dbReference type="Pfam" id="PF05697">
    <property type="entry name" value="Trigger_N"/>
    <property type="match status" value="1"/>
</dbReference>
<sequence length="480" mass="53537">MNVKSVEKENGNAKIVVAIAKDTFENGLNKAYLKNRKHIAIPGFRKGKAPRKVIEGMYGAEVFFEDAINELFPEIYEKAVVEQKLNAVGMPSVVDLNKEEDGTVVLTIETALYPEVTLGQYKGLEVPKAEVNVTDEEIDAELDRMAERNARISTVDRAAEMGDTLVFDFEGFVDGKPFDGGKAEGYILKLGSHQFIPGFEEALVGVKADEEKDVEVTFPEQYTPELAGKPAVFKCKIHEVKETVRPALDDEFAKDVSEFDTLDALKEDIRKRFTENRERAVNQEFDNTAVTMAADNMTCEIPACMIDEQVDKQMEQFGYQLQASGMKMEDYAKMMGGDLNGLRSNMRPMAEKTVRANVLLSQIVEEEKIEVSEEEIEAEYASLAEQYSMELEKVKAALPVESLKIDLATRKAVRLIADSAVAVAPKAAEETAEEEAEKKPAKKRTTKKKADETAEAAEGEEKPKKRTTRKKAETETKTEE</sequence>
<dbReference type="NCBIfam" id="TIGR00115">
    <property type="entry name" value="tig"/>
    <property type="match status" value="1"/>
</dbReference>
<dbReference type="HAMAP" id="MF_00303">
    <property type="entry name" value="Trigger_factor_Tig"/>
    <property type="match status" value="1"/>
</dbReference>
<dbReference type="GO" id="GO:0043022">
    <property type="term" value="F:ribosome binding"/>
    <property type="evidence" value="ECO:0007669"/>
    <property type="project" value="TreeGrafter"/>
</dbReference>
<evidence type="ECO:0000256" key="12">
    <source>
        <dbReference type="HAMAP-Rule" id="MF_00303"/>
    </source>
</evidence>
<keyword evidence="5 12" id="KW-0132">Cell division</keyword>
<evidence type="ECO:0000256" key="11">
    <source>
        <dbReference type="ARBA" id="ARBA00029986"/>
    </source>
</evidence>
<dbReference type="PIRSF" id="PIRSF003095">
    <property type="entry name" value="Trigger_factor"/>
    <property type="match status" value="1"/>
</dbReference>
<comment type="domain">
    <text evidence="12">Consists of 3 domains; the N-terminus binds the ribosome, the middle domain has PPIase activity, while the C-terminus has intrinsic chaperone activity on its own.</text>
</comment>
<dbReference type="EMBL" id="DVJJ01000078">
    <property type="protein sequence ID" value="HIS64730.1"/>
    <property type="molecule type" value="Genomic_DNA"/>
</dbReference>
<dbReference type="PROSITE" id="PS50059">
    <property type="entry name" value="FKBP_PPIASE"/>
    <property type="match status" value="1"/>
</dbReference>
<keyword evidence="6 12" id="KW-0697">Rotamase</keyword>
<feature type="region of interest" description="Disordered" evidence="15">
    <location>
        <begin position="424"/>
        <end position="480"/>
    </location>
</feature>
<dbReference type="GO" id="GO:0015031">
    <property type="term" value="P:protein transport"/>
    <property type="evidence" value="ECO:0007669"/>
    <property type="project" value="UniProtKB-UniRule"/>
</dbReference>
<evidence type="ECO:0000256" key="1">
    <source>
        <dbReference type="ARBA" id="ARBA00000971"/>
    </source>
</evidence>
<evidence type="ECO:0000256" key="10">
    <source>
        <dbReference type="ARBA" id="ARBA00024849"/>
    </source>
</evidence>
<proteinExistence type="inferred from homology"/>
<dbReference type="EC" id="5.2.1.8" evidence="3 12"/>
<evidence type="ECO:0000313" key="18">
    <source>
        <dbReference type="Proteomes" id="UP000886741"/>
    </source>
</evidence>
<evidence type="ECO:0000313" key="17">
    <source>
        <dbReference type="EMBL" id="HIS64730.1"/>
    </source>
</evidence>
<dbReference type="Gene3D" id="1.10.3120.10">
    <property type="entry name" value="Trigger factor, C-terminal domain"/>
    <property type="match status" value="1"/>
</dbReference>
<evidence type="ECO:0000256" key="6">
    <source>
        <dbReference type="ARBA" id="ARBA00023110"/>
    </source>
</evidence>
<evidence type="ECO:0000256" key="5">
    <source>
        <dbReference type="ARBA" id="ARBA00022618"/>
    </source>
</evidence>
<organism evidence="17 18">
    <name type="scientific">Candidatus Avoscillospira avistercoris</name>
    <dbReference type="NCBI Taxonomy" id="2840707"/>
    <lineage>
        <taxon>Bacteria</taxon>
        <taxon>Bacillati</taxon>
        <taxon>Bacillota</taxon>
        <taxon>Clostridia</taxon>
        <taxon>Eubacteriales</taxon>
        <taxon>Oscillospiraceae</taxon>
        <taxon>Oscillospiraceae incertae sedis</taxon>
        <taxon>Candidatus Avoscillospira</taxon>
    </lineage>
</organism>
<dbReference type="InterPro" id="IPR027304">
    <property type="entry name" value="Trigger_fact/SurA_dom_sf"/>
</dbReference>
<dbReference type="Gene3D" id="3.10.50.40">
    <property type="match status" value="1"/>
</dbReference>
<dbReference type="GO" id="GO:0044183">
    <property type="term" value="F:protein folding chaperone"/>
    <property type="evidence" value="ECO:0007669"/>
    <property type="project" value="TreeGrafter"/>
</dbReference>
<evidence type="ECO:0000256" key="7">
    <source>
        <dbReference type="ARBA" id="ARBA00023186"/>
    </source>
</evidence>
<reference evidence="17" key="2">
    <citation type="journal article" date="2021" name="PeerJ">
        <title>Extensive microbial diversity within the chicken gut microbiome revealed by metagenomics and culture.</title>
        <authorList>
            <person name="Gilroy R."/>
            <person name="Ravi A."/>
            <person name="Getino M."/>
            <person name="Pursley I."/>
            <person name="Horton D.L."/>
            <person name="Alikhan N.F."/>
            <person name="Baker D."/>
            <person name="Gharbi K."/>
            <person name="Hall N."/>
            <person name="Watson M."/>
            <person name="Adriaenssens E.M."/>
            <person name="Foster-Nyarko E."/>
            <person name="Jarju S."/>
            <person name="Secka A."/>
            <person name="Antonio M."/>
            <person name="Oren A."/>
            <person name="Chaudhuri R.R."/>
            <person name="La Ragione R."/>
            <person name="Hildebrand F."/>
            <person name="Pallen M.J."/>
        </authorList>
    </citation>
    <scope>NUCLEOTIDE SEQUENCE</scope>
    <source>
        <strain evidence="17">ChiBcec16-1751</strain>
    </source>
</reference>
<dbReference type="FunFam" id="3.10.50.40:FF:000001">
    <property type="entry name" value="Trigger factor"/>
    <property type="match status" value="1"/>
</dbReference>
<evidence type="ECO:0000256" key="13">
    <source>
        <dbReference type="PROSITE-ProRule" id="PRU00277"/>
    </source>
</evidence>
<comment type="catalytic activity">
    <reaction evidence="1 12 13">
        <text>[protein]-peptidylproline (omega=180) = [protein]-peptidylproline (omega=0)</text>
        <dbReference type="Rhea" id="RHEA:16237"/>
        <dbReference type="Rhea" id="RHEA-COMP:10747"/>
        <dbReference type="Rhea" id="RHEA-COMP:10748"/>
        <dbReference type="ChEBI" id="CHEBI:83833"/>
        <dbReference type="ChEBI" id="CHEBI:83834"/>
        <dbReference type="EC" id="5.2.1.8"/>
    </reaction>
</comment>